<name>A0A1F4UDM1_UNCW3</name>
<dbReference type="EMBL" id="MEUM01000040">
    <property type="protein sequence ID" value="OGC43026.1"/>
    <property type="molecule type" value="Genomic_DNA"/>
</dbReference>
<dbReference type="InterPro" id="IPR026444">
    <property type="entry name" value="Secre_tail"/>
</dbReference>
<keyword evidence="1 2" id="KW-0732">Signal</keyword>
<sequence length="826" mass="91484">MLRYVTFTISVVMLLTGNAVANQTVNSTAIRSVQFDDNWAEYPLFNIASQSNQSVELIFSMHEMVIEDVEIDGVPMQNYGVPGVFIPEPGVPCLTGVSRYVALPQGARPQVTIIDSRIEVYHNIEIAPASSIPIETSDDPLKYEKDPRIYGQNAYWPESPVRLSKIKQIRGVDAVIVGVIPFQYNPVTKDLIVYKDIKFRIDFVGGNGHFGEDRLRNRFWEPLLKNHLLNYNSLPKIDFYSSERIHSRDNVEYIIIVPNDTLFIRWADTIMAWRKLQGISAEVFTTTAIGGNTTTAIKNFLQNAYTTWTPAPVAFLILSDFQSSGDAYGVTSQVITHPWGYAAYATDNWYADYNNDTLPEMHHGRICAQSATHLSRMINKFLSYERNPYTNAGFYNNPLIAGGWQTERWFQMACEICRGFFANSLSKTPVTQYAIYSGSPTVGCAWTSRAGSQPVIDYWVARGYIPATNPNPSTYWSGGNAAGINAAINAGAFIVQHRDHGAETGWSEPAYTNTSLDGLTNTMFTFVNSTNCLTGRYHWTSECFTEKFHRIQFGALGLNAASSVSFSFVNDTYIWGMFDCLWPQFDPGYPLFEMTGYDDLRPCMAQTSGKYYLDASWFPDAVSAGAYRGITYGLFHHHTDCFVTLYSVMPMDLTVSHAAICQAGQNYFAVSANGGSVIALTVDGEIIGVAEGTGSSVSVSIIPQTAGDTILVTVTKANYRRYTAEVPVVPVGIAEKPINASAGYIMLAPNPFSNVTRLQFSITVLGNVQISLYDATGALVDDLVNELREPGQYTIGIDSKQLSAGVYFVRVEMPDGVFMKPVTIVK</sequence>
<evidence type="ECO:0000259" key="5">
    <source>
        <dbReference type="Pfam" id="PF18962"/>
    </source>
</evidence>
<dbReference type="Pfam" id="PF08126">
    <property type="entry name" value="Propeptide_C25"/>
    <property type="match status" value="1"/>
</dbReference>
<evidence type="ECO:0000256" key="2">
    <source>
        <dbReference type="SAM" id="SignalP"/>
    </source>
</evidence>
<dbReference type="Proteomes" id="UP000177025">
    <property type="component" value="Unassembled WGS sequence"/>
</dbReference>
<accession>A0A1F4UDM1</accession>
<feature type="chain" id="PRO_5009514832" description="Secretion system C-terminal sorting domain-containing protein" evidence="2">
    <location>
        <begin position="22"/>
        <end position="826"/>
    </location>
</feature>
<dbReference type="GO" id="GO:0006508">
    <property type="term" value="P:proteolysis"/>
    <property type="evidence" value="ECO:0007669"/>
    <property type="project" value="InterPro"/>
</dbReference>
<evidence type="ECO:0000313" key="7">
    <source>
        <dbReference type="Proteomes" id="UP000177025"/>
    </source>
</evidence>
<dbReference type="Pfam" id="PF01364">
    <property type="entry name" value="Peptidase_C25"/>
    <property type="match status" value="1"/>
</dbReference>
<dbReference type="InterPro" id="IPR038490">
    <property type="entry name" value="Gingipain_propep_sf"/>
</dbReference>
<dbReference type="GO" id="GO:0005576">
    <property type="term" value="C:extracellular region"/>
    <property type="evidence" value="ECO:0007669"/>
    <property type="project" value="UniProtKB-SubCell"/>
</dbReference>
<dbReference type="Pfam" id="PF18962">
    <property type="entry name" value="Por_Secre_tail"/>
    <property type="match status" value="1"/>
</dbReference>
<evidence type="ECO:0000259" key="4">
    <source>
        <dbReference type="Pfam" id="PF08126"/>
    </source>
</evidence>
<dbReference type="NCBIfam" id="TIGR04183">
    <property type="entry name" value="Por_Secre_tail"/>
    <property type="match status" value="1"/>
</dbReference>
<dbReference type="AlphaFoldDB" id="A0A1F4UDM1"/>
<dbReference type="InterPro" id="IPR029030">
    <property type="entry name" value="Caspase-like_dom_sf"/>
</dbReference>
<dbReference type="InterPro" id="IPR012600">
    <property type="entry name" value="Propeptide_C25"/>
</dbReference>
<proteinExistence type="predicted"/>
<dbReference type="Gene3D" id="2.60.40.10">
    <property type="entry name" value="Immunoglobulins"/>
    <property type="match status" value="1"/>
</dbReference>
<dbReference type="InterPro" id="IPR001769">
    <property type="entry name" value="Gingipain"/>
</dbReference>
<dbReference type="InterPro" id="IPR013783">
    <property type="entry name" value="Ig-like_fold"/>
</dbReference>
<dbReference type="InterPro" id="IPR029031">
    <property type="entry name" value="Gingipain_N_sf"/>
</dbReference>
<dbReference type="GO" id="GO:0004197">
    <property type="term" value="F:cysteine-type endopeptidase activity"/>
    <property type="evidence" value="ECO:0007669"/>
    <property type="project" value="InterPro"/>
</dbReference>
<reference evidence="6 7" key="1">
    <citation type="journal article" date="2016" name="Nat. Commun.">
        <title>Thousands of microbial genomes shed light on interconnected biogeochemical processes in an aquifer system.</title>
        <authorList>
            <person name="Anantharaman K."/>
            <person name="Brown C.T."/>
            <person name="Hug L.A."/>
            <person name="Sharon I."/>
            <person name="Castelle C.J."/>
            <person name="Probst A.J."/>
            <person name="Thomas B.C."/>
            <person name="Singh A."/>
            <person name="Wilkins M.J."/>
            <person name="Karaoz U."/>
            <person name="Brodie E.L."/>
            <person name="Williams K.H."/>
            <person name="Hubbard S.S."/>
            <person name="Banfield J.F."/>
        </authorList>
    </citation>
    <scope>NUCLEOTIDE SEQUENCE [LARGE SCALE GENOMIC DNA]</scope>
</reference>
<comment type="caution">
    <text evidence="6">The sequence shown here is derived from an EMBL/GenBank/DDBJ whole genome shotgun (WGS) entry which is preliminary data.</text>
</comment>
<organism evidence="6 7">
    <name type="scientific">candidate division WOR-3 bacterium RBG_13_43_14</name>
    <dbReference type="NCBI Taxonomy" id="1802590"/>
    <lineage>
        <taxon>Bacteria</taxon>
        <taxon>Bacteria division WOR-3</taxon>
    </lineage>
</organism>
<evidence type="ECO:0000256" key="1">
    <source>
        <dbReference type="ARBA" id="ARBA00022729"/>
    </source>
</evidence>
<dbReference type="Gene3D" id="3.40.50.10390">
    <property type="entry name" value="Gingipain r, domain 1"/>
    <property type="match status" value="1"/>
</dbReference>
<feature type="domain" description="Gingipain" evidence="3">
    <location>
        <begin position="253"/>
        <end position="587"/>
    </location>
</feature>
<gene>
    <name evidence="6" type="ORF">A2Y85_03080</name>
</gene>
<evidence type="ECO:0000259" key="3">
    <source>
        <dbReference type="Pfam" id="PF01364"/>
    </source>
</evidence>
<dbReference type="SUPFAM" id="SSF52129">
    <property type="entry name" value="Caspase-like"/>
    <property type="match status" value="1"/>
</dbReference>
<dbReference type="Gene3D" id="3.40.50.1460">
    <property type="match status" value="1"/>
</dbReference>
<evidence type="ECO:0000313" key="6">
    <source>
        <dbReference type="EMBL" id="OGC43026.1"/>
    </source>
</evidence>
<feature type="domain" description="Gingipain propeptide" evidence="4">
    <location>
        <begin position="50"/>
        <end position="203"/>
    </location>
</feature>
<dbReference type="Gene3D" id="2.60.40.3800">
    <property type="match status" value="1"/>
</dbReference>
<feature type="domain" description="Secretion system C-terminal sorting" evidence="5">
    <location>
        <begin position="749"/>
        <end position="816"/>
    </location>
</feature>
<dbReference type="GO" id="GO:0046872">
    <property type="term" value="F:metal ion binding"/>
    <property type="evidence" value="ECO:0007669"/>
    <property type="project" value="UniProtKB-KW"/>
</dbReference>
<evidence type="ECO:0008006" key="8">
    <source>
        <dbReference type="Google" id="ProtNLM"/>
    </source>
</evidence>
<feature type="signal peptide" evidence="2">
    <location>
        <begin position="1"/>
        <end position="21"/>
    </location>
</feature>
<protein>
    <recommendedName>
        <fullName evidence="8">Secretion system C-terminal sorting domain-containing protein</fullName>
    </recommendedName>
</protein>